<feature type="compositionally biased region" description="Polar residues" evidence="1">
    <location>
        <begin position="327"/>
        <end position="336"/>
    </location>
</feature>
<evidence type="ECO:0000256" key="1">
    <source>
        <dbReference type="SAM" id="MobiDB-lite"/>
    </source>
</evidence>
<dbReference type="Proteomes" id="UP000507536">
    <property type="component" value="Unassembled WGS sequence"/>
</dbReference>
<sequence length="429" mass="49551">MSDGQLCKLILDADNLFTNDQVVNETIFKQDGRYDQYCHVKNGSKKCETNIHRIGALSTYLFIQLGAYHNNDYGKYFLMWLSDKLYNIVKDKNDDKDKITLNEAYEKYLKENIGNYNYWNVLHNIRCFKDANLRHMHEFYTLLKHICNTIADYKTNGAKSKELYKYSAKCLNQYRTLYENIPGCNSYLHLLDKLKKIYSDFRDSAIKKETGNHNLDQRLQKLTTAKKVDSYFAKDFKEHELNNLGCDNLHPQTKQQQQPQSPSTQAEKNEKVEIALSQSLSLLQSLSQLLSQSIPQSLSQLSQQSEPSSQSIEENYEDNEQTHESQEPTSNPTTTYEQVTISDNSGIDVKEIISEVASSGNIINEYKLIAFSFIAIAIPVILAVMYKYLVPGLRKRLKRTSMKKVINLCDEKKAQKEVKNAFIEKNQSE</sequence>
<keyword evidence="2" id="KW-0472">Membrane</keyword>
<proteinExistence type="predicted"/>
<dbReference type="Pfam" id="PF06022">
    <property type="entry name" value="Cir_Bir_Yir"/>
    <property type="match status" value="1"/>
</dbReference>
<evidence type="ECO:0000256" key="2">
    <source>
        <dbReference type="SAM" id="Phobius"/>
    </source>
</evidence>
<feature type="region of interest" description="Disordered" evidence="1">
    <location>
        <begin position="298"/>
        <end position="336"/>
    </location>
</feature>
<keyword evidence="2" id="KW-1133">Transmembrane helix</keyword>
<feature type="region of interest" description="Disordered" evidence="1">
    <location>
        <begin position="243"/>
        <end position="271"/>
    </location>
</feature>
<gene>
    <name evidence="3" type="ORF">PCHDS_000514100</name>
</gene>
<evidence type="ECO:0000313" key="3">
    <source>
        <dbReference type="EMBL" id="SCL87027.1"/>
    </source>
</evidence>
<feature type="transmembrane region" description="Helical" evidence="2">
    <location>
        <begin position="368"/>
        <end position="389"/>
    </location>
</feature>
<name>A0A1C6WGS0_PLACE</name>
<feature type="compositionally biased region" description="Low complexity" evidence="1">
    <location>
        <begin position="251"/>
        <end position="265"/>
    </location>
</feature>
<dbReference type="AlphaFoldDB" id="A0A1C6WGS0"/>
<accession>A0A1C6WGS0</accession>
<keyword evidence="2" id="KW-0812">Transmembrane</keyword>
<feature type="compositionally biased region" description="Low complexity" evidence="1">
    <location>
        <begin position="298"/>
        <end position="313"/>
    </location>
</feature>
<dbReference type="EMBL" id="FMIN01000206">
    <property type="protein sequence ID" value="SCL87027.1"/>
    <property type="molecule type" value="Genomic_DNA"/>
</dbReference>
<reference evidence="3" key="1">
    <citation type="submission" date="2016-08" db="EMBL/GenBank/DDBJ databases">
        <authorList>
            <consortium name="Pathogen Informatics"/>
        </authorList>
    </citation>
    <scope>NUCLEOTIDE SEQUENCE</scope>
    <source>
        <strain evidence="3">DS</strain>
    </source>
</reference>
<dbReference type="InterPro" id="IPR006477">
    <property type="entry name" value="Yir_bir_cir"/>
</dbReference>
<organism evidence="3">
    <name type="scientific">Plasmodium chabaudi adami</name>
    <dbReference type="NCBI Taxonomy" id="5826"/>
    <lineage>
        <taxon>Eukaryota</taxon>
        <taxon>Sar</taxon>
        <taxon>Alveolata</taxon>
        <taxon>Apicomplexa</taxon>
        <taxon>Aconoidasida</taxon>
        <taxon>Haemosporida</taxon>
        <taxon>Plasmodiidae</taxon>
        <taxon>Plasmodium</taxon>
        <taxon>Plasmodium (Vinckeia)</taxon>
    </lineage>
</organism>
<protein>
    <submittedName>
        <fullName evidence="3">Plasmodium variant antigen protein Cir/Yir/Bir/Plasmodium vivax Vir protein, putative</fullName>
    </submittedName>
</protein>